<keyword evidence="1" id="KW-1133">Transmembrane helix</keyword>
<proteinExistence type="predicted"/>
<name>A0A238C0N4_9BILA</name>
<gene>
    <name evidence="2" type="ORF">X798_01837</name>
</gene>
<evidence type="ECO:0000313" key="2">
    <source>
        <dbReference type="EMBL" id="OZC11011.1"/>
    </source>
</evidence>
<keyword evidence="3" id="KW-1185">Reference proteome</keyword>
<keyword evidence="1" id="KW-0812">Transmembrane</keyword>
<evidence type="ECO:0000256" key="1">
    <source>
        <dbReference type="SAM" id="Phobius"/>
    </source>
</evidence>
<accession>A0A238C0N4</accession>
<dbReference type="AlphaFoldDB" id="A0A238C0N4"/>
<dbReference type="EMBL" id="KZ269982">
    <property type="protein sequence ID" value="OZC11011.1"/>
    <property type="molecule type" value="Genomic_DNA"/>
</dbReference>
<evidence type="ECO:0000313" key="3">
    <source>
        <dbReference type="Proteomes" id="UP000242913"/>
    </source>
</evidence>
<sequence>MWIFSPAYSSLQLISVFSLFIAIFSWFSPPSAGIFPNPVSDHHQYIIILLMQISIQFILSAFALANQHKIHGTIISQWRALSVESFSNDCSNDAVCNNHLQSLNHVERNIFILLLIFFSFQVLLLFISCCYCNYLSERESYEMVEKDDAVGNQS</sequence>
<feature type="transmembrane region" description="Helical" evidence="1">
    <location>
        <begin position="7"/>
        <end position="26"/>
    </location>
</feature>
<dbReference type="OrthoDB" id="5847551at2759"/>
<feature type="transmembrane region" description="Helical" evidence="1">
    <location>
        <begin position="46"/>
        <end position="65"/>
    </location>
</feature>
<reference evidence="2 3" key="1">
    <citation type="submission" date="2015-12" db="EMBL/GenBank/DDBJ databases">
        <title>Draft genome of the nematode, Onchocerca flexuosa.</title>
        <authorList>
            <person name="Mitreva M."/>
        </authorList>
    </citation>
    <scope>NUCLEOTIDE SEQUENCE [LARGE SCALE GENOMIC DNA]</scope>
    <source>
        <strain evidence="2">Red Deer</strain>
    </source>
</reference>
<feature type="transmembrane region" description="Helical" evidence="1">
    <location>
        <begin position="110"/>
        <end position="136"/>
    </location>
</feature>
<organism evidence="2 3">
    <name type="scientific">Onchocerca flexuosa</name>
    <dbReference type="NCBI Taxonomy" id="387005"/>
    <lineage>
        <taxon>Eukaryota</taxon>
        <taxon>Metazoa</taxon>
        <taxon>Ecdysozoa</taxon>
        <taxon>Nematoda</taxon>
        <taxon>Chromadorea</taxon>
        <taxon>Rhabditida</taxon>
        <taxon>Spirurina</taxon>
        <taxon>Spiruromorpha</taxon>
        <taxon>Filarioidea</taxon>
        <taxon>Onchocercidae</taxon>
        <taxon>Onchocerca</taxon>
    </lineage>
</organism>
<dbReference type="Proteomes" id="UP000242913">
    <property type="component" value="Unassembled WGS sequence"/>
</dbReference>
<protein>
    <submittedName>
        <fullName evidence="2">Uncharacterized protein</fullName>
    </submittedName>
</protein>
<keyword evidence="1" id="KW-0472">Membrane</keyword>